<dbReference type="Proteomes" id="UP000001357">
    <property type="component" value="Unassembled WGS sequence"/>
</dbReference>
<gene>
    <name evidence="1" type="ORF">MONBRDRAFT_35888</name>
</gene>
<dbReference type="AlphaFoldDB" id="A9USF3"/>
<sequence>MLRCALQRSFSLHRVTSRSMATYRDRAVAAGQDLPVAAAEVLDYWFGADKFFPLDQAALSDEPSASDIEARCRASFFFDGTSQFGRWFASNKVVDEEVRSRFGQCLEALETDDQALASWTASANPRGTIAAVLVADQMSRNAFRGTARSFAFDRLAVGWISDLVTSGAYRQLRPIECLIGMLPLEHSEDLDKHALHERIIREVCSQCRDALDQGAPEAEASLKAAEGFISYLKDHTEVLQRFGRYPHRNRVLGRESTPEELEYLKDGKSWGQ</sequence>
<organism evidence="1 2">
    <name type="scientific">Monosiga brevicollis</name>
    <name type="common">Choanoflagellate</name>
    <dbReference type="NCBI Taxonomy" id="81824"/>
    <lineage>
        <taxon>Eukaryota</taxon>
        <taxon>Choanoflagellata</taxon>
        <taxon>Craspedida</taxon>
        <taxon>Salpingoecidae</taxon>
        <taxon>Monosiga</taxon>
    </lineage>
</organism>
<evidence type="ECO:0008006" key="3">
    <source>
        <dbReference type="Google" id="ProtNLM"/>
    </source>
</evidence>
<accession>A9USF3</accession>
<dbReference type="RefSeq" id="XP_001743378.1">
    <property type="nucleotide sequence ID" value="XM_001743326.1"/>
</dbReference>
<evidence type="ECO:0000313" key="2">
    <source>
        <dbReference type="Proteomes" id="UP000001357"/>
    </source>
</evidence>
<protein>
    <recommendedName>
        <fullName evidence="3">DUF924-domain-containing protein</fullName>
    </recommendedName>
</protein>
<dbReference type="eggNOG" id="ENOG502S80R">
    <property type="taxonomic scope" value="Eukaryota"/>
</dbReference>
<dbReference type="Gene3D" id="1.20.58.320">
    <property type="entry name" value="TPR-like"/>
    <property type="match status" value="1"/>
</dbReference>
<evidence type="ECO:0000313" key="1">
    <source>
        <dbReference type="EMBL" id="EDQ92092.1"/>
    </source>
</evidence>
<dbReference type="Pfam" id="PF06041">
    <property type="entry name" value="DUF924"/>
    <property type="match status" value="1"/>
</dbReference>
<keyword evidence="2" id="KW-1185">Reference proteome</keyword>
<proteinExistence type="predicted"/>
<dbReference type="InParanoid" id="A9USF3"/>
<dbReference type="EMBL" id="CH991544">
    <property type="protein sequence ID" value="EDQ92092.1"/>
    <property type="molecule type" value="Genomic_DNA"/>
</dbReference>
<dbReference type="InterPro" id="IPR010323">
    <property type="entry name" value="DUF924"/>
</dbReference>
<dbReference type="STRING" id="81824.A9USF3"/>
<reference evidence="1 2" key="1">
    <citation type="journal article" date="2008" name="Nature">
        <title>The genome of the choanoflagellate Monosiga brevicollis and the origin of metazoans.</title>
        <authorList>
            <consortium name="JGI Sequencing"/>
            <person name="King N."/>
            <person name="Westbrook M.J."/>
            <person name="Young S.L."/>
            <person name="Kuo A."/>
            <person name="Abedin M."/>
            <person name="Chapman J."/>
            <person name="Fairclough S."/>
            <person name="Hellsten U."/>
            <person name="Isogai Y."/>
            <person name="Letunic I."/>
            <person name="Marr M."/>
            <person name="Pincus D."/>
            <person name="Putnam N."/>
            <person name="Rokas A."/>
            <person name="Wright K.J."/>
            <person name="Zuzow R."/>
            <person name="Dirks W."/>
            <person name="Good M."/>
            <person name="Goodstein D."/>
            <person name="Lemons D."/>
            <person name="Li W."/>
            <person name="Lyons J.B."/>
            <person name="Morris A."/>
            <person name="Nichols S."/>
            <person name="Richter D.J."/>
            <person name="Salamov A."/>
            <person name="Bork P."/>
            <person name="Lim W.A."/>
            <person name="Manning G."/>
            <person name="Miller W.T."/>
            <person name="McGinnis W."/>
            <person name="Shapiro H."/>
            <person name="Tjian R."/>
            <person name="Grigoriev I.V."/>
            <person name="Rokhsar D."/>
        </authorList>
    </citation>
    <scope>NUCLEOTIDE SEQUENCE [LARGE SCALE GENOMIC DNA]</scope>
    <source>
        <strain evidence="2">MX1 / ATCC 50154</strain>
    </source>
</reference>
<dbReference type="KEGG" id="mbr:MONBRDRAFT_35888"/>
<dbReference type="PANTHER" id="PTHR23004:SF7">
    <property type="entry name" value="DUF924-DOMAIN-CONTAINING PROTEIN"/>
    <property type="match status" value="1"/>
</dbReference>
<dbReference type="Gene3D" id="1.25.40.10">
    <property type="entry name" value="Tetratricopeptide repeat domain"/>
    <property type="match status" value="1"/>
</dbReference>
<dbReference type="PANTHER" id="PTHR23004">
    <property type="entry name" value="DOUBLECORTIN DOMAIN CONTAINING 2"/>
    <property type="match status" value="1"/>
</dbReference>
<name>A9USF3_MONBE</name>
<dbReference type="OMA" id="YMPYMHS"/>
<dbReference type="SUPFAM" id="SSF48452">
    <property type="entry name" value="TPR-like"/>
    <property type="match status" value="1"/>
</dbReference>
<dbReference type="InterPro" id="IPR011990">
    <property type="entry name" value="TPR-like_helical_dom_sf"/>
</dbReference>
<dbReference type="GeneID" id="5888181"/>